<dbReference type="InterPro" id="IPR003653">
    <property type="entry name" value="Peptidase_C48_C"/>
</dbReference>
<dbReference type="PROSITE" id="PS50600">
    <property type="entry name" value="ULP_PROTEASE"/>
    <property type="match status" value="1"/>
</dbReference>
<proteinExistence type="inferred from homology"/>
<evidence type="ECO:0000256" key="1">
    <source>
        <dbReference type="ARBA" id="ARBA00005234"/>
    </source>
</evidence>
<evidence type="ECO:0000313" key="6">
    <source>
        <dbReference type="EMBL" id="KAK1361017.1"/>
    </source>
</evidence>
<sequence length="236" mass="27684">MNHFFKRYPNIKIKDYDLIFFPILQDEHFYLICINKKEQGYEVIDNIKVGRAVTNLYGGNVRKMKRHFVKYLKEKELTLLANKIKGFPVSYLSLRWQTFKNQTDCGIFLMRHMETYKGTLKNWTTQLRTERTGQKGQIDNLITKYVNVILTSHLNEKSHLILEEANSFYKKITTETISKIVIGESAGIEKQKRFKIPRTVQFLDDCRTSTKKAEEAKQNEETTDVVENRTVDASKG</sequence>
<feature type="domain" description="Ubiquitin-like protease family profile" evidence="5">
    <location>
        <begin position="1"/>
        <end position="116"/>
    </location>
</feature>
<dbReference type="Proteomes" id="UP001237642">
    <property type="component" value="Unassembled WGS sequence"/>
</dbReference>
<keyword evidence="2" id="KW-0645">Protease</keyword>
<dbReference type="GO" id="GO:0006508">
    <property type="term" value="P:proteolysis"/>
    <property type="evidence" value="ECO:0007669"/>
    <property type="project" value="UniProtKB-KW"/>
</dbReference>
<evidence type="ECO:0000259" key="5">
    <source>
        <dbReference type="PROSITE" id="PS50600"/>
    </source>
</evidence>
<evidence type="ECO:0000256" key="3">
    <source>
        <dbReference type="ARBA" id="ARBA00022801"/>
    </source>
</evidence>
<dbReference type="Pfam" id="PF02902">
    <property type="entry name" value="Peptidase_C48"/>
    <property type="match status" value="1"/>
</dbReference>
<accession>A0AAD8H7J8</accession>
<dbReference type="InterPro" id="IPR038765">
    <property type="entry name" value="Papain-like_cys_pep_sf"/>
</dbReference>
<comment type="caution">
    <text evidence="6">The sequence shown here is derived from an EMBL/GenBank/DDBJ whole genome shotgun (WGS) entry which is preliminary data.</text>
</comment>
<dbReference type="EMBL" id="JAUIZM010000010">
    <property type="protein sequence ID" value="KAK1361017.1"/>
    <property type="molecule type" value="Genomic_DNA"/>
</dbReference>
<evidence type="ECO:0000313" key="7">
    <source>
        <dbReference type="Proteomes" id="UP001237642"/>
    </source>
</evidence>
<gene>
    <name evidence="6" type="ORF">POM88_045491</name>
</gene>
<reference evidence="6" key="1">
    <citation type="submission" date="2023-02" db="EMBL/GenBank/DDBJ databases">
        <title>Genome of toxic invasive species Heracleum sosnowskyi carries increased number of genes despite the absence of recent whole-genome duplications.</title>
        <authorList>
            <person name="Schelkunov M."/>
            <person name="Shtratnikova V."/>
            <person name="Makarenko M."/>
            <person name="Klepikova A."/>
            <person name="Omelchenko D."/>
            <person name="Novikova G."/>
            <person name="Obukhova E."/>
            <person name="Bogdanov V."/>
            <person name="Penin A."/>
            <person name="Logacheva M."/>
        </authorList>
    </citation>
    <scope>NUCLEOTIDE SEQUENCE</scope>
    <source>
        <strain evidence="6">Hsosn_3</strain>
        <tissue evidence="6">Leaf</tissue>
    </source>
</reference>
<dbReference type="AlphaFoldDB" id="A0AAD8H7J8"/>
<organism evidence="6 7">
    <name type="scientific">Heracleum sosnowskyi</name>
    <dbReference type="NCBI Taxonomy" id="360622"/>
    <lineage>
        <taxon>Eukaryota</taxon>
        <taxon>Viridiplantae</taxon>
        <taxon>Streptophyta</taxon>
        <taxon>Embryophyta</taxon>
        <taxon>Tracheophyta</taxon>
        <taxon>Spermatophyta</taxon>
        <taxon>Magnoliopsida</taxon>
        <taxon>eudicotyledons</taxon>
        <taxon>Gunneridae</taxon>
        <taxon>Pentapetalae</taxon>
        <taxon>asterids</taxon>
        <taxon>campanulids</taxon>
        <taxon>Apiales</taxon>
        <taxon>Apiaceae</taxon>
        <taxon>Apioideae</taxon>
        <taxon>apioid superclade</taxon>
        <taxon>Tordylieae</taxon>
        <taxon>Tordyliinae</taxon>
        <taxon>Heracleum</taxon>
    </lineage>
</organism>
<evidence type="ECO:0000256" key="4">
    <source>
        <dbReference type="SAM" id="MobiDB-lite"/>
    </source>
</evidence>
<feature type="region of interest" description="Disordered" evidence="4">
    <location>
        <begin position="211"/>
        <end position="236"/>
    </location>
</feature>
<protein>
    <recommendedName>
        <fullName evidence="5">Ubiquitin-like protease family profile domain-containing protein</fullName>
    </recommendedName>
</protein>
<name>A0AAD8H7J8_9APIA</name>
<keyword evidence="7" id="KW-1185">Reference proteome</keyword>
<keyword evidence="3" id="KW-0378">Hydrolase</keyword>
<dbReference type="Gene3D" id="3.40.395.10">
    <property type="entry name" value="Adenoviral Proteinase, Chain A"/>
    <property type="match status" value="1"/>
</dbReference>
<reference evidence="6" key="2">
    <citation type="submission" date="2023-05" db="EMBL/GenBank/DDBJ databases">
        <authorList>
            <person name="Schelkunov M.I."/>
        </authorList>
    </citation>
    <scope>NUCLEOTIDE SEQUENCE</scope>
    <source>
        <strain evidence="6">Hsosn_3</strain>
        <tissue evidence="6">Leaf</tissue>
    </source>
</reference>
<comment type="similarity">
    <text evidence="1">Belongs to the peptidase C48 family.</text>
</comment>
<dbReference type="GO" id="GO:0008234">
    <property type="term" value="F:cysteine-type peptidase activity"/>
    <property type="evidence" value="ECO:0007669"/>
    <property type="project" value="InterPro"/>
</dbReference>
<evidence type="ECO:0000256" key="2">
    <source>
        <dbReference type="ARBA" id="ARBA00022670"/>
    </source>
</evidence>
<dbReference type="SUPFAM" id="SSF54001">
    <property type="entry name" value="Cysteine proteinases"/>
    <property type="match status" value="1"/>
</dbReference>